<dbReference type="InterPro" id="IPR050490">
    <property type="entry name" value="Bact_solute-bd_prot1"/>
</dbReference>
<gene>
    <name evidence="1" type="ORF">Back11_33770</name>
</gene>
<evidence type="ECO:0000313" key="2">
    <source>
        <dbReference type="Proteomes" id="UP000275368"/>
    </source>
</evidence>
<proteinExistence type="predicted"/>
<dbReference type="Proteomes" id="UP000275368">
    <property type="component" value="Chromosome"/>
</dbReference>
<accession>A0A3G9IUZ5</accession>
<dbReference type="SUPFAM" id="SSF53850">
    <property type="entry name" value="Periplasmic binding protein-like II"/>
    <property type="match status" value="1"/>
</dbReference>
<dbReference type="KEGG" id="pbk:Back11_33770"/>
<dbReference type="RefSeq" id="WP_164522822.1">
    <property type="nucleotide sequence ID" value="NZ_AP019308.1"/>
</dbReference>
<dbReference type="PANTHER" id="PTHR43649">
    <property type="entry name" value="ARABINOSE-BINDING PROTEIN-RELATED"/>
    <property type="match status" value="1"/>
</dbReference>
<protein>
    <submittedName>
        <fullName evidence="1">Uncharacterized protein</fullName>
    </submittedName>
</protein>
<dbReference type="AlphaFoldDB" id="A0A3G9IUZ5"/>
<name>A0A3G9IUZ5_9BACL</name>
<evidence type="ECO:0000313" key="1">
    <source>
        <dbReference type="EMBL" id="BBH22032.1"/>
    </source>
</evidence>
<reference evidence="1 2" key="1">
    <citation type="submission" date="2018-11" db="EMBL/GenBank/DDBJ databases">
        <title>Complete genome sequence of Paenibacillus baekrokdamisoli strain KCTC 33723.</title>
        <authorList>
            <person name="Kang S.W."/>
            <person name="Lee K.C."/>
            <person name="Kim K.K."/>
            <person name="Kim J.S."/>
            <person name="Kim D.S."/>
            <person name="Ko S.H."/>
            <person name="Yang S.H."/>
            <person name="Lee J.S."/>
        </authorList>
    </citation>
    <scope>NUCLEOTIDE SEQUENCE [LARGE SCALE GENOMIC DNA]</scope>
    <source>
        <strain evidence="1 2">KCTC 33723</strain>
    </source>
</reference>
<dbReference type="Pfam" id="PF01547">
    <property type="entry name" value="SBP_bac_1"/>
    <property type="match status" value="1"/>
</dbReference>
<keyword evidence="2" id="KW-1185">Reference proteome</keyword>
<organism evidence="1 2">
    <name type="scientific">Paenibacillus baekrokdamisoli</name>
    <dbReference type="NCBI Taxonomy" id="1712516"/>
    <lineage>
        <taxon>Bacteria</taxon>
        <taxon>Bacillati</taxon>
        <taxon>Bacillota</taxon>
        <taxon>Bacilli</taxon>
        <taxon>Bacillales</taxon>
        <taxon>Paenibacillaceae</taxon>
        <taxon>Paenibacillus</taxon>
    </lineage>
</organism>
<dbReference type="PROSITE" id="PS51257">
    <property type="entry name" value="PROKAR_LIPOPROTEIN"/>
    <property type="match status" value="1"/>
</dbReference>
<dbReference type="Gene3D" id="3.40.190.10">
    <property type="entry name" value="Periplasmic binding protein-like II"/>
    <property type="match status" value="1"/>
</dbReference>
<dbReference type="PANTHER" id="PTHR43649:SF12">
    <property type="entry name" value="DIACETYLCHITOBIOSE BINDING PROTEIN DASA"/>
    <property type="match status" value="1"/>
</dbReference>
<dbReference type="InterPro" id="IPR006059">
    <property type="entry name" value="SBP"/>
</dbReference>
<sequence length="258" mass="28183">MTKKLSIRFTAVILSLVLILVGCSTNSKSTDTGTAKDTGTAVSTDATTDAATDAGTAAATTNGEKVTIRMNMGEGEITKDQITEFNKDHPNINLERVDADFNKLMAAIAANSETTPDILRVNGGNEFPFYAARGLALNLQPYFDASTVFKKDDLLSIGDIFKWDGQNQGTGDLYGFVKDWQPETDMYINKKLFAEAGIPIPDDKTALTWDQVADYAKKLTKKDGDKFIQWGYTNPFIGGVTVSQATLHMTYAVHEINR</sequence>
<dbReference type="EMBL" id="AP019308">
    <property type="protein sequence ID" value="BBH22032.1"/>
    <property type="molecule type" value="Genomic_DNA"/>
</dbReference>